<protein>
    <recommendedName>
        <fullName evidence="6">mTERF protein</fullName>
    </recommendedName>
</protein>
<name>A0AAN9J4U7_CROPI</name>
<dbReference type="SMART" id="SM00733">
    <property type="entry name" value="Mterf"/>
    <property type="match status" value="4"/>
</dbReference>
<dbReference type="EMBL" id="JAYWIO010000001">
    <property type="protein sequence ID" value="KAK7292290.1"/>
    <property type="molecule type" value="Genomic_DNA"/>
</dbReference>
<dbReference type="InterPro" id="IPR038538">
    <property type="entry name" value="MTERF_sf"/>
</dbReference>
<sequence length="422" mass="47580">MVGRGTPCLCRYFLRRECYLSESGSTHSGLLIAAAHSHSHRRRRRTSPMSLISNSRLLRSLLSLSPSPFPFSLTLNFFATAASAHKPFTVSYLITKCGFSLEHALKASKRVHFGNPRKPDSSLSFFKTYGFSDSQIHSIMRRAPELLLCDPTKRVLPKFQFLASKGASPSDILLMTSRSPGFLRSSLHNHIIPAFELVRRFSPSDERALASVMASPTSISDTRVQQNVKLLLDEGVAHSNIYHLFRTRPTILCSKGLGLALDEVKKLGFDPCKANFSVALLAKKAITKSQWDAKVDAFKRWGWSEDEILDAFKRLPQFMLRSPDKLNAVTSFWVGQLGWDRSTLFRAPVIFGYSLKKRLIPRASVVKELLSKGLMRKDASLVTPFGLSEEMFLDKFVRSFDTKDTTRLLKLYRKQLKLLSAD</sequence>
<dbReference type="AlphaFoldDB" id="A0AAN9J4U7"/>
<reference evidence="4 5" key="1">
    <citation type="submission" date="2024-01" db="EMBL/GenBank/DDBJ databases">
        <title>The genomes of 5 underutilized Papilionoideae crops provide insights into root nodulation and disease resistanc.</title>
        <authorList>
            <person name="Yuan L."/>
        </authorList>
    </citation>
    <scope>NUCLEOTIDE SEQUENCE [LARGE SCALE GENOMIC DNA]</scope>
    <source>
        <strain evidence="4">ZHUSHIDOU_FW_LH</strain>
        <tissue evidence="4">Leaf</tissue>
    </source>
</reference>
<dbReference type="PANTHER" id="PTHR13068">
    <property type="entry name" value="CGI-12 PROTEIN-RELATED"/>
    <property type="match status" value="1"/>
</dbReference>
<gene>
    <name evidence="4" type="ORF">RIF29_08068</name>
</gene>
<dbReference type="GO" id="GO:0003676">
    <property type="term" value="F:nucleic acid binding"/>
    <property type="evidence" value="ECO:0007669"/>
    <property type="project" value="InterPro"/>
</dbReference>
<dbReference type="InterPro" id="IPR003690">
    <property type="entry name" value="MTERF"/>
</dbReference>
<dbReference type="Pfam" id="PF02536">
    <property type="entry name" value="mTERF"/>
    <property type="match status" value="2"/>
</dbReference>
<accession>A0AAN9J4U7</accession>
<keyword evidence="2" id="KW-0805">Transcription regulation</keyword>
<evidence type="ECO:0000313" key="4">
    <source>
        <dbReference type="EMBL" id="KAK7292290.1"/>
    </source>
</evidence>
<dbReference type="GO" id="GO:0006353">
    <property type="term" value="P:DNA-templated transcription termination"/>
    <property type="evidence" value="ECO:0007669"/>
    <property type="project" value="UniProtKB-KW"/>
</dbReference>
<dbReference type="FunFam" id="1.25.70.10:FF:000001">
    <property type="entry name" value="Mitochondrial transcription termination factor-like"/>
    <property type="match status" value="1"/>
</dbReference>
<comment type="caution">
    <text evidence="4">The sequence shown here is derived from an EMBL/GenBank/DDBJ whole genome shotgun (WGS) entry which is preliminary data.</text>
</comment>
<dbReference type="Proteomes" id="UP001372338">
    <property type="component" value="Unassembled WGS sequence"/>
</dbReference>
<evidence type="ECO:0000256" key="3">
    <source>
        <dbReference type="ARBA" id="ARBA00022946"/>
    </source>
</evidence>
<dbReference type="PANTHER" id="PTHR13068:SF172">
    <property type="entry name" value="TRANSCRIPTION TERMINATION FACTOR FAMILY PROTEIN"/>
    <property type="match status" value="1"/>
</dbReference>
<proteinExistence type="inferred from homology"/>
<evidence type="ECO:0008006" key="6">
    <source>
        <dbReference type="Google" id="ProtNLM"/>
    </source>
</evidence>
<evidence type="ECO:0000313" key="5">
    <source>
        <dbReference type="Proteomes" id="UP001372338"/>
    </source>
</evidence>
<keyword evidence="2" id="KW-0806">Transcription termination</keyword>
<keyword evidence="3" id="KW-0809">Transit peptide</keyword>
<keyword evidence="5" id="KW-1185">Reference proteome</keyword>
<evidence type="ECO:0000256" key="2">
    <source>
        <dbReference type="ARBA" id="ARBA00022472"/>
    </source>
</evidence>
<organism evidence="4 5">
    <name type="scientific">Crotalaria pallida</name>
    <name type="common">Smooth rattlebox</name>
    <name type="synonym">Crotalaria striata</name>
    <dbReference type="NCBI Taxonomy" id="3830"/>
    <lineage>
        <taxon>Eukaryota</taxon>
        <taxon>Viridiplantae</taxon>
        <taxon>Streptophyta</taxon>
        <taxon>Embryophyta</taxon>
        <taxon>Tracheophyta</taxon>
        <taxon>Spermatophyta</taxon>
        <taxon>Magnoliopsida</taxon>
        <taxon>eudicotyledons</taxon>
        <taxon>Gunneridae</taxon>
        <taxon>Pentapetalae</taxon>
        <taxon>rosids</taxon>
        <taxon>fabids</taxon>
        <taxon>Fabales</taxon>
        <taxon>Fabaceae</taxon>
        <taxon>Papilionoideae</taxon>
        <taxon>50 kb inversion clade</taxon>
        <taxon>genistoids sensu lato</taxon>
        <taxon>core genistoids</taxon>
        <taxon>Crotalarieae</taxon>
        <taxon>Crotalaria</taxon>
    </lineage>
</organism>
<comment type="similarity">
    <text evidence="1">Belongs to the mTERF family.</text>
</comment>
<keyword evidence="2" id="KW-0804">Transcription</keyword>
<dbReference type="Gene3D" id="1.25.70.10">
    <property type="entry name" value="Transcription termination factor 3, mitochondrial"/>
    <property type="match status" value="1"/>
</dbReference>
<evidence type="ECO:0000256" key="1">
    <source>
        <dbReference type="ARBA" id="ARBA00007692"/>
    </source>
</evidence>